<feature type="region of interest" description="Disordered" evidence="7">
    <location>
        <begin position="75"/>
        <end position="101"/>
    </location>
</feature>
<proteinExistence type="predicted"/>
<feature type="compositionally biased region" description="Low complexity" evidence="7">
    <location>
        <begin position="86"/>
        <end position="96"/>
    </location>
</feature>
<feature type="chain" id="PRO_5015198887" description="Hydroxyproline O-arabinosyltransferase-like domain-containing protein" evidence="8">
    <location>
        <begin position="29"/>
        <end position="555"/>
    </location>
</feature>
<keyword evidence="2" id="KW-0328">Glycosyltransferase</keyword>
<dbReference type="Pfam" id="PF23452">
    <property type="entry name" value="HPAT"/>
    <property type="match status" value="1"/>
</dbReference>
<name>A0A2P6V524_9CHLO</name>
<dbReference type="EMBL" id="LHPF02000028">
    <property type="protein sequence ID" value="PSC69196.1"/>
    <property type="molecule type" value="Genomic_DNA"/>
</dbReference>
<evidence type="ECO:0000313" key="11">
    <source>
        <dbReference type="Proteomes" id="UP000239649"/>
    </source>
</evidence>
<comment type="subcellular location">
    <subcellularLocation>
        <location evidence="1">Membrane</location>
        <topology evidence="1">Single-pass membrane protein</topology>
    </subcellularLocation>
</comment>
<evidence type="ECO:0000256" key="7">
    <source>
        <dbReference type="SAM" id="MobiDB-lite"/>
    </source>
</evidence>
<feature type="domain" description="Hydroxyproline O-arabinosyltransferase-like" evidence="9">
    <location>
        <begin position="237"/>
        <end position="539"/>
    </location>
</feature>
<reference evidence="10 11" key="1">
    <citation type="journal article" date="2018" name="Plant J.">
        <title>Genome sequences of Chlorella sorokiniana UTEX 1602 and Micractinium conductrix SAG 241.80: implications to maltose excretion by a green alga.</title>
        <authorList>
            <person name="Arriola M.B."/>
            <person name="Velmurugan N."/>
            <person name="Zhang Y."/>
            <person name="Plunkett M.H."/>
            <person name="Hondzo H."/>
            <person name="Barney B.M."/>
        </authorList>
    </citation>
    <scope>NUCLEOTIDE SEQUENCE [LARGE SCALE GENOMIC DNA]</scope>
    <source>
        <strain evidence="10 11">SAG 241.80</strain>
    </source>
</reference>
<keyword evidence="5" id="KW-1133">Transmembrane helix</keyword>
<keyword evidence="6" id="KW-0472">Membrane</keyword>
<dbReference type="Proteomes" id="UP000239649">
    <property type="component" value="Unassembled WGS sequence"/>
</dbReference>
<organism evidence="10 11">
    <name type="scientific">Micractinium conductrix</name>
    <dbReference type="NCBI Taxonomy" id="554055"/>
    <lineage>
        <taxon>Eukaryota</taxon>
        <taxon>Viridiplantae</taxon>
        <taxon>Chlorophyta</taxon>
        <taxon>core chlorophytes</taxon>
        <taxon>Trebouxiophyceae</taxon>
        <taxon>Chlorellales</taxon>
        <taxon>Chlorellaceae</taxon>
        <taxon>Chlorella clade</taxon>
        <taxon>Micractinium</taxon>
    </lineage>
</organism>
<evidence type="ECO:0000256" key="6">
    <source>
        <dbReference type="ARBA" id="ARBA00023136"/>
    </source>
</evidence>
<dbReference type="InterPro" id="IPR044845">
    <property type="entry name" value="HPAT/SRGT1-like"/>
</dbReference>
<sequence>MERTLPSKSRRRWVLATLLLITVCYSWSAVNELAELIEAEPDELPDSSSSLLSRAEHNIAAHLHVPHRITKFRGQVGSEMPGGGAASSTGSSSSGGKQAITLPAKQGGGAAAAATTAGTGGGSAGGQCSMLENTDYWGEALVAGAANKKATAAKCCASCRLYTPEASKDMMSCNVWVWCGDAQLCGSYHQDCWLKHLAHPYGTAPARVGPDVGWTTGIMTPKPDPAALGAGGEERRFHVVITAAGAATHWQSRVGYYWYKKIKKQCEEAGNCQMGSFTRLLHTGQPDDLMNEIPTWVAQPLPAEHPDHGYIVLNRPYALMQWVQQVTIPEKYVLMSEPDHVWLKPMPNLMRGEHPAAFPFFYIEPSKKEYNHIVAKFVGPVTREDSEEIAPIGNAPTIMSWEDMKKVMPLFFNMSIAVHNDADASKEWGWVQEMYAFTLSAYKAGIRGIDLHLEMMSQPPYDEKLAPFYLLHYTYGMDYTLQGEFTPGKYGEWRFDKRSYSGNPPPRNLGEPPPGMKNELVRHLIHAINEASNAIPGWDDYAKTGVAKELWDGVV</sequence>
<dbReference type="AlphaFoldDB" id="A0A2P6V524"/>
<evidence type="ECO:0000256" key="3">
    <source>
        <dbReference type="ARBA" id="ARBA00022679"/>
    </source>
</evidence>
<accession>A0A2P6V524</accession>
<feature type="signal peptide" evidence="8">
    <location>
        <begin position="1"/>
        <end position="28"/>
    </location>
</feature>
<gene>
    <name evidence="10" type="ORF">C2E20_7268</name>
</gene>
<dbReference type="PANTHER" id="PTHR31485">
    <property type="entry name" value="PEPTIDYL SERINE ALPHA-GALACTOSYLTRANSFERASE"/>
    <property type="match status" value="1"/>
</dbReference>
<evidence type="ECO:0000259" key="9">
    <source>
        <dbReference type="Pfam" id="PF23452"/>
    </source>
</evidence>
<keyword evidence="4" id="KW-0812">Transmembrane</keyword>
<dbReference type="GO" id="GO:0016020">
    <property type="term" value="C:membrane"/>
    <property type="evidence" value="ECO:0007669"/>
    <property type="project" value="UniProtKB-SubCell"/>
</dbReference>
<evidence type="ECO:0000313" key="10">
    <source>
        <dbReference type="EMBL" id="PSC69196.1"/>
    </source>
</evidence>
<keyword evidence="8" id="KW-0732">Signal</keyword>
<evidence type="ECO:0000256" key="2">
    <source>
        <dbReference type="ARBA" id="ARBA00022676"/>
    </source>
</evidence>
<keyword evidence="3" id="KW-0808">Transferase</keyword>
<dbReference type="OrthoDB" id="10259977at2759"/>
<dbReference type="GO" id="GO:0016757">
    <property type="term" value="F:glycosyltransferase activity"/>
    <property type="evidence" value="ECO:0007669"/>
    <property type="project" value="UniProtKB-KW"/>
</dbReference>
<dbReference type="STRING" id="554055.A0A2P6V524"/>
<dbReference type="InterPro" id="IPR056508">
    <property type="entry name" value="HPAT-like"/>
</dbReference>
<protein>
    <recommendedName>
        <fullName evidence="9">Hydroxyproline O-arabinosyltransferase-like domain-containing protein</fullName>
    </recommendedName>
</protein>
<dbReference type="PANTHER" id="PTHR31485:SF4">
    <property type="entry name" value="HYDROXYPROLINE O-ARABINOSYLTRANSFERASE RDN1"/>
    <property type="match status" value="1"/>
</dbReference>
<comment type="caution">
    <text evidence="10">The sequence shown here is derived from an EMBL/GenBank/DDBJ whole genome shotgun (WGS) entry which is preliminary data.</text>
</comment>
<dbReference type="Gene3D" id="3.50.4.10">
    <property type="entry name" value="Hepatocyte Growth Factor"/>
    <property type="match status" value="1"/>
</dbReference>
<evidence type="ECO:0000256" key="1">
    <source>
        <dbReference type="ARBA" id="ARBA00004167"/>
    </source>
</evidence>
<evidence type="ECO:0000256" key="8">
    <source>
        <dbReference type="SAM" id="SignalP"/>
    </source>
</evidence>
<evidence type="ECO:0000256" key="4">
    <source>
        <dbReference type="ARBA" id="ARBA00022692"/>
    </source>
</evidence>
<evidence type="ECO:0000256" key="5">
    <source>
        <dbReference type="ARBA" id="ARBA00022989"/>
    </source>
</evidence>
<keyword evidence="11" id="KW-1185">Reference proteome</keyword>